<reference evidence="2 3" key="1">
    <citation type="submission" date="2015-03" db="EMBL/GenBank/DDBJ databases">
        <title>Genome assembly of Sandaracinus amylolyticus DSM 53668.</title>
        <authorList>
            <person name="Sharma G."/>
            <person name="Subramanian S."/>
        </authorList>
    </citation>
    <scope>NUCLEOTIDE SEQUENCE [LARGE SCALE GENOMIC DNA]</scope>
    <source>
        <strain evidence="2 3">DSM 53668</strain>
    </source>
</reference>
<evidence type="ECO:0000256" key="1">
    <source>
        <dbReference type="SAM" id="MobiDB-lite"/>
    </source>
</evidence>
<evidence type="ECO:0000313" key="2">
    <source>
        <dbReference type="EMBL" id="AKF03902.1"/>
    </source>
</evidence>
<organism evidence="2 3">
    <name type="scientific">Sandaracinus amylolyticus</name>
    <dbReference type="NCBI Taxonomy" id="927083"/>
    <lineage>
        <taxon>Bacteria</taxon>
        <taxon>Pseudomonadati</taxon>
        <taxon>Myxococcota</taxon>
        <taxon>Polyangia</taxon>
        <taxon>Polyangiales</taxon>
        <taxon>Sandaracinaceae</taxon>
        <taxon>Sandaracinus</taxon>
    </lineage>
</organism>
<feature type="region of interest" description="Disordered" evidence="1">
    <location>
        <begin position="1"/>
        <end position="45"/>
    </location>
</feature>
<gene>
    <name evidence="2" type="ORF">DB32_001051</name>
</gene>
<accession>A0A0F6W065</accession>
<dbReference type="STRING" id="927083.DB32_001051"/>
<dbReference type="Proteomes" id="UP000034883">
    <property type="component" value="Chromosome"/>
</dbReference>
<protein>
    <submittedName>
        <fullName evidence="2">Uncharacterized protein</fullName>
    </submittedName>
</protein>
<proteinExistence type="predicted"/>
<dbReference type="KEGG" id="samy:DB32_001051"/>
<dbReference type="EMBL" id="CP011125">
    <property type="protein sequence ID" value="AKF03902.1"/>
    <property type="molecule type" value="Genomic_DNA"/>
</dbReference>
<name>A0A0F6W065_9BACT</name>
<sequence length="168" mass="18355">MRLHSALVSLDAAPAPTPDPSHAPLARPRSASAIPAERPGLSARDRDNARALAEALWTRDGTSAPPSERLTWFVDDLGDFIGHLNTRARLLFLACLTTITWAGPLLIGRLGRLRSLSIADRVRAVHAVEKNPVASLALFAAKAIVSIVWYEHPDNAREIGWDQRCKRS</sequence>
<evidence type="ECO:0000313" key="3">
    <source>
        <dbReference type="Proteomes" id="UP000034883"/>
    </source>
</evidence>
<keyword evidence="3" id="KW-1185">Reference proteome</keyword>
<dbReference type="AlphaFoldDB" id="A0A0F6W065"/>